<sequence>MTYDDLLDLVAHHTAEADYHLKAFQRVREAGNAHAAYEHYKKHKQHAGWSINLIGMADGFAQAFPELKTLSKQTK</sequence>
<accession>A0A178II50</accession>
<keyword evidence="2" id="KW-1185">Reference proteome</keyword>
<dbReference type="RefSeq" id="WP_068770760.1">
    <property type="nucleotide sequence ID" value="NZ_CP109796.1"/>
</dbReference>
<evidence type="ECO:0000313" key="2">
    <source>
        <dbReference type="Proteomes" id="UP000078486"/>
    </source>
</evidence>
<reference evidence="1 2" key="1">
    <citation type="submission" date="2016-01" db="EMBL/GenBank/DDBJ databases">
        <title>High potential of lignocellulose degradation of a new Verrucomicrobia species.</title>
        <authorList>
            <person name="Wang Y."/>
            <person name="Shi Y."/>
            <person name="Qiu Z."/>
            <person name="Liu S."/>
            <person name="Yang H."/>
        </authorList>
    </citation>
    <scope>NUCLEOTIDE SEQUENCE [LARGE SCALE GENOMIC DNA]</scope>
    <source>
        <strain evidence="1 2">TSB47</strain>
    </source>
</reference>
<comment type="caution">
    <text evidence="1">The sequence shown here is derived from an EMBL/GenBank/DDBJ whole genome shotgun (WGS) entry which is preliminary data.</text>
</comment>
<protein>
    <submittedName>
        <fullName evidence="1">Uncharacterized protein</fullName>
    </submittedName>
</protein>
<evidence type="ECO:0000313" key="1">
    <source>
        <dbReference type="EMBL" id="OAM89311.1"/>
    </source>
</evidence>
<gene>
    <name evidence="1" type="ORF">AW736_13755</name>
</gene>
<dbReference type="STRING" id="1184151.AW736_13755"/>
<dbReference type="Proteomes" id="UP000078486">
    <property type="component" value="Unassembled WGS sequence"/>
</dbReference>
<dbReference type="EMBL" id="LRRQ01000099">
    <property type="protein sequence ID" value="OAM89311.1"/>
    <property type="molecule type" value="Genomic_DNA"/>
</dbReference>
<dbReference type="AlphaFoldDB" id="A0A178II50"/>
<name>A0A178II50_9BACT</name>
<organism evidence="1 2">
    <name type="scientific">Termitidicoccus mucosus</name>
    <dbReference type="NCBI Taxonomy" id="1184151"/>
    <lineage>
        <taxon>Bacteria</taxon>
        <taxon>Pseudomonadati</taxon>
        <taxon>Verrucomicrobiota</taxon>
        <taxon>Opitutia</taxon>
        <taxon>Opitutales</taxon>
        <taxon>Opitutaceae</taxon>
        <taxon>Termitidicoccus</taxon>
    </lineage>
</organism>
<proteinExistence type="predicted"/>